<dbReference type="Proteomes" id="UP000183413">
    <property type="component" value="Unassembled WGS sequence"/>
</dbReference>
<keyword evidence="3" id="KW-1185">Reference proteome</keyword>
<proteinExistence type="predicted"/>
<evidence type="ECO:0000256" key="1">
    <source>
        <dbReference type="SAM" id="MobiDB-lite"/>
    </source>
</evidence>
<dbReference type="InParanoid" id="A0A1I5MAC3"/>
<feature type="compositionally biased region" description="Basic and acidic residues" evidence="1">
    <location>
        <begin position="1"/>
        <end position="12"/>
    </location>
</feature>
<evidence type="ECO:0000313" key="3">
    <source>
        <dbReference type="Proteomes" id="UP000183413"/>
    </source>
</evidence>
<gene>
    <name evidence="2" type="ORF">SAMN04489713_111221</name>
</gene>
<dbReference type="AlphaFoldDB" id="A0A1I5MAC3"/>
<feature type="compositionally biased region" description="Basic and acidic residues" evidence="1">
    <location>
        <begin position="191"/>
        <end position="210"/>
    </location>
</feature>
<organism evidence="2 3">
    <name type="scientific">Actinomadura madurae</name>
    <dbReference type="NCBI Taxonomy" id="1993"/>
    <lineage>
        <taxon>Bacteria</taxon>
        <taxon>Bacillati</taxon>
        <taxon>Actinomycetota</taxon>
        <taxon>Actinomycetes</taxon>
        <taxon>Streptosporangiales</taxon>
        <taxon>Thermomonosporaceae</taxon>
        <taxon>Actinomadura</taxon>
    </lineage>
</organism>
<feature type="region of interest" description="Disordered" evidence="1">
    <location>
        <begin position="1"/>
        <end position="22"/>
    </location>
</feature>
<evidence type="ECO:0000313" key="2">
    <source>
        <dbReference type="EMBL" id="SFP06495.1"/>
    </source>
</evidence>
<accession>A0A1I5MAC3</accession>
<dbReference type="EMBL" id="FOVH01000011">
    <property type="protein sequence ID" value="SFP06495.1"/>
    <property type="molecule type" value="Genomic_DNA"/>
</dbReference>
<name>A0A1I5MAC3_9ACTN</name>
<reference evidence="2 3" key="1">
    <citation type="submission" date="2016-10" db="EMBL/GenBank/DDBJ databases">
        <authorList>
            <person name="de Groot N.N."/>
        </authorList>
    </citation>
    <scope>NUCLEOTIDE SEQUENCE [LARGE SCALE GENOMIC DNA]</scope>
    <source>
        <strain evidence="2 3">DSM 43067</strain>
    </source>
</reference>
<protein>
    <submittedName>
        <fullName evidence="2">Uncharacterized protein</fullName>
    </submittedName>
</protein>
<feature type="compositionally biased region" description="Acidic residues" evidence="1">
    <location>
        <begin position="13"/>
        <end position="22"/>
    </location>
</feature>
<dbReference type="GeneID" id="99653184"/>
<feature type="region of interest" description="Disordered" evidence="1">
    <location>
        <begin position="147"/>
        <end position="210"/>
    </location>
</feature>
<dbReference type="RefSeq" id="WP_021591813.1">
    <property type="nucleotide sequence ID" value="NZ_CP083237.1"/>
</dbReference>
<sequence>MPERGRESREPEEVTGADALDEADATRDLLASAVLRRRHRDELERLMGTPEFRTRFASSRTLTQAAAGPAGTVTFFRETGELVEFLDWSVRPRLEEFACAQGVADVRAAEIAQAALAWIVREHPDPADPAAIEGDLDLAHDLIGALAGQGAKSRSAPGGQPPGRFRRREESAPGFVSGASHLPSGWAVHGSRPENPRGDIQDGRRAGGLP</sequence>